<evidence type="ECO:0000313" key="4">
    <source>
        <dbReference type="EMBL" id="GAA1999780.1"/>
    </source>
</evidence>
<reference evidence="5" key="1">
    <citation type="journal article" date="2019" name="Int. J. Syst. Evol. Microbiol.">
        <title>The Global Catalogue of Microorganisms (GCM) 10K type strain sequencing project: providing services to taxonomists for standard genome sequencing and annotation.</title>
        <authorList>
            <consortium name="The Broad Institute Genomics Platform"/>
            <consortium name="The Broad Institute Genome Sequencing Center for Infectious Disease"/>
            <person name="Wu L."/>
            <person name="Ma J."/>
        </authorList>
    </citation>
    <scope>NUCLEOTIDE SEQUENCE [LARGE SCALE GENOMIC DNA]</scope>
    <source>
        <strain evidence="5">JCM 16013</strain>
    </source>
</reference>
<dbReference type="NCBIfam" id="TIGR03696">
    <property type="entry name" value="Rhs_assc_core"/>
    <property type="match status" value="1"/>
</dbReference>
<dbReference type="InterPro" id="IPR036689">
    <property type="entry name" value="ESAT-6-like_sf"/>
</dbReference>
<dbReference type="PANTHER" id="PTHR32305:SF15">
    <property type="entry name" value="PROTEIN RHSA-RELATED"/>
    <property type="match status" value="1"/>
</dbReference>
<dbReference type="InterPro" id="IPR006530">
    <property type="entry name" value="YD"/>
</dbReference>
<dbReference type="Proteomes" id="UP001499854">
    <property type="component" value="Unassembled WGS sequence"/>
</dbReference>
<dbReference type="NCBIfam" id="TIGR01643">
    <property type="entry name" value="YD_repeat_2x"/>
    <property type="match status" value="7"/>
</dbReference>
<dbReference type="InterPro" id="IPR050708">
    <property type="entry name" value="T6SS_VgrG/RHS"/>
</dbReference>
<evidence type="ECO:0000259" key="2">
    <source>
        <dbReference type="Pfam" id="PF20148"/>
    </source>
</evidence>
<feature type="region of interest" description="Disordered" evidence="1">
    <location>
        <begin position="130"/>
        <end position="155"/>
    </location>
</feature>
<feature type="region of interest" description="Disordered" evidence="1">
    <location>
        <begin position="1125"/>
        <end position="1153"/>
    </location>
</feature>
<feature type="compositionally biased region" description="Low complexity" evidence="1">
    <location>
        <begin position="135"/>
        <end position="148"/>
    </location>
</feature>
<dbReference type="InterPro" id="IPR049082">
    <property type="entry name" value="T7SS_signal"/>
</dbReference>
<dbReference type="InterPro" id="IPR045351">
    <property type="entry name" value="DUF6531"/>
</dbReference>
<dbReference type="InterPro" id="IPR031325">
    <property type="entry name" value="RHS_repeat"/>
</dbReference>
<evidence type="ECO:0008006" key="6">
    <source>
        <dbReference type="Google" id="ProtNLM"/>
    </source>
</evidence>
<sequence length="1528" mass="166240">MVRPSGWDVLGLDGDPTPGVVESVEALAKQFGDFAHDVEAAYRSLNSFGGDAAALQWVGQTADAFKSNFGPLPGRLQKLYTSYSEASDALSAYAPKLLAAQNKADAALRQALDAHADLQRATTTAHSAASDLKTAQQNQVANPNQQAVTDAQAAHDTAQKNLDAAKSKMDALAAQAKQAYDDRISAAKDCAKALHHAQSDGIHNKHWWEHVGEFLSEWGGKIAEIANDLAPFLDVLALATSWIPGVDVVTAALAEADNLVALAGTGLEIAGDAMQGHWGDALMGAGMLGVTFLGGKALGALGGKVLGKLGTEAEGEERSLVNGATKDAESDAGNLAEHTESDIGGETRRAEGASNGVCETDPVDVVSGWMLSEATDLRLPGVMPVLLRRVYASGYETGRLFGPGWSSTLDQRLSVNAAGIHFAGDDAQCLDYPIPADGEEVLPVRGTPWPLRWDRGVDEIRITDPWSGRTHHFGAVHHQSEAGQIRDLVAITDRNGNQVSILRHDDGTPTGLEHPGYRLAVDTVPAPGGPRVTAIRLLDGSERGVVVKRYQYDDRGRLTGVVDSSGVPFGYEWDEADRITAWVDRVGYRYRYEYDDRGRVVRTVGDGGFLSGSFAYDPAARETTFTDSLGGTVVYGFDRSGHVSRRTDPLGYTTVSEYDERGRLITSIDPLGNAVRYVYDEHGDLVRLVGPDGAAAEVGHDDRHLAVSVGLPDGSRRTRSYDERGNLVAEIDPVGAPTRYTYRSNGAVESVTDAAGAVTWIECDRAGLVVAVVDPLGGRTEVRRDAFGRVVEVVDALGMRTGYGWSVEGRALWRTEPDGGRISWDYDAEGQLVRAVDPLGATVLFEPGPFGRIAARTGPDGVRHEFARDSELRLRSVTKAGAVWSYDWDVAGRLLRETDFIGRALSYEYDAAGRLVSRSDAGGQRITLERDAAGRLIRRRTPDGEYAYRYDAVGRLATAVGPDSRLEYTRDAAGRVLSESVDGRTVTSGYDRTGRRVLRTTPGGSVSRWEYDAAGGPSVLSTDAGRLTFSLDAAGREAERVLNGRVHLSRDHDVAGRVIGQRLWTGDAGNPVAELLNRQWTRRADGLPTRLDDSASGGTRYVFDGAGRVTEAVGTDWSEQYSYDEFGNVTSGSTPADPDPHPETASDGVRDADRTLIRRAGRTRYEHDDSGRLIRTVRTTLDGRRRTWEYTWDASDRLHQVTTPDGATWRYRYDPLGRRIAKARLLADGTTTDETLFTWDGLRLAEQHSVSPVGTEQIVTWDYEPGTHRPAAQTRRVRHRTELSQDQADVAFYAIVTDLIGTPTELVTSEGHIAWRTTTDLWGRPAPAASAPVTDCPLRFPGQYHDAETGLHYNLHRYYNPATASFLTPDPLGLSAAPNDHAYVPNPLVWADPLGLKCYSEDELCDVTELKGDEPGTAQRLMEAPEYNGGQLRGFRNTNNPDFLDERGRTYDAVGGPTAWTNPDYNEAAMHKSVWRHIYAKSGFDYTVLDLSGASSHQIDRMFTKLDEWDANPKMKALNKLIILGDSY</sequence>
<accession>A0ABP5EMZ1</accession>
<feature type="domain" description="DUF6531" evidence="2">
    <location>
        <begin position="361"/>
        <end position="428"/>
    </location>
</feature>
<name>A0ABP5EMZ1_9ACTN</name>
<protein>
    <recommendedName>
        <fullName evidence="6">YD repeat protein</fullName>
    </recommendedName>
</protein>
<dbReference type="EMBL" id="BAAAQM010000066">
    <property type="protein sequence ID" value="GAA1999780.1"/>
    <property type="molecule type" value="Genomic_DNA"/>
</dbReference>
<proteinExistence type="predicted"/>
<dbReference type="SUPFAM" id="SSF140453">
    <property type="entry name" value="EsxAB dimer-like"/>
    <property type="match status" value="1"/>
</dbReference>
<feature type="region of interest" description="Disordered" evidence="1">
    <location>
        <begin position="317"/>
        <end position="356"/>
    </location>
</feature>
<dbReference type="Gene3D" id="2.180.10.10">
    <property type="entry name" value="RHS repeat-associated core"/>
    <property type="match status" value="3"/>
</dbReference>
<evidence type="ECO:0000259" key="3">
    <source>
        <dbReference type="Pfam" id="PF21725"/>
    </source>
</evidence>
<dbReference type="Pfam" id="PF05593">
    <property type="entry name" value="RHS_repeat"/>
    <property type="match status" value="7"/>
</dbReference>
<dbReference type="PANTHER" id="PTHR32305">
    <property type="match status" value="1"/>
</dbReference>
<gene>
    <name evidence="4" type="ORF">GCM10009838_76570</name>
</gene>
<dbReference type="Pfam" id="PF20148">
    <property type="entry name" value="DUF6531"/>
    <property type="match status" value="1"/>
</dbReference>
<feature type="domain" description="Putative T7SS secretion signal" evidence="3">
    <location>
        <begin position="19"/>
        <end position="187"/>
    </location>
</feature>
<evidence type="ECO:0000313" key="5">
    <source>
        <dbReference type="Proteomes" id="UP001499854"/>
    </source>
</evidence>
<organism evidence="4 5">
    <name type="scientific">Catenulispora subtropica</name>
    <dbReference type="NCBI Taxonomy" id="450798"/>
    <lineage>
        <taxon>Bacteria</taxon>
        <taxon>Bacillati</taxon>
        <taxon>Actinomycetota</taxon>
        <taxon>Actinomycetes</taxon>
        <taxon>Catenulisporales</taxon>
        <taxon>Catenulisporaceae</taxon>
        <taxon>Catenulispora</taxon>
    </lineage>
</organism>
<dbReference type="InterPro" id="IPR022385">
    <property type="entry name" value="Rhs_assc_core"/>
</dbReference>
<feature type="compositionally biased region" description="Basic and acidic residues" evidence="1">
    <location>
        <begin position="337"/>
        <end position="351"/>
    </location>
</feature>
<comment type="caution">
    <text evidence="4">The sequence shown here is derived from an EMBL/GenBank/DDBJ whole genome shotgun (WGS) entry which is preliminary data.</text>
</comment>
<dbReference type="Pfam" id="PF21725">
    <property type="entry name" value="T7SS_signal"/>
    <property type="match status" value="1"/>
</dbReference>
<evidence type="ECO:0000256" key="1">
    <source>
        <dbReference type="SAM" id="MobiDB-lite"/>
    </source>
</evidence>
<feature type="compositionally biased region" description="Basic and acidic residues" evidence="1">
    <location>
        <begin position="1138"/>
        <end position="1153"/>
    </location>
</feature>
<keyword evidence="5" id="KW-1185">Reference proteome</keyword>